<dbReference type="RefSeq" id="WP_052021919.1">
    <property type="nucleotide sequence ID" value="NZ_AYXG01000228.1"/>
</dbReference>
<dbReference type="SUPFAM" id="SSF56112">
    <property type="entry name" value="Protein kinase-like (PK-like)"/>
    <property type="match status" value="1"/>
</dbReference>
<keyword evidence="5 10" id="KW-0418">Kinase</keyword>
<keyword evidence="3" id="KW-0808">Transferase</keyword>
<keyword evidence="8" id="KW-0472">Membrane</keyword>
<dbReference type="Proteomes" id="UP000019277">
    <property type="component" value="Unassembled WGS sequence"/>
</dbReference>
<dbReference type="AlphaFoldDB" id="W7ID52"/>
<evidence type="ECO:0000259" key="9">
    <source>
        <dbReference type="PROSITE" id="PS50011"/>
    </source>
</evidence>
<feature type="binding site" evidence="7">
    <location>
        <position position="49"/>
    </location>
    <ligand>
        <name>ATP</name>
        <dbReference type="ChEBI" id="CHEBI:30616"/>
    </ligand>
</feature>
<keyword evidence="4 7" id="KW-0547">Nucleotide-binding</keyword>
<proteinExistence type="predicted"/>
<dbReference type="GO" id="GO:0004674">
    <property type="term" value="F:protein serine/threonine kinase activity"/>
    <property type="evidence" value="ECO:0007669"/>
    <property type="project" value="UniProtKB-KW"/>
</dbReference>
<dbReference type="CDD" id="cd14014">
    <property type="entry name" value="STKc_PknB_like"/>
    <property type="match status" value="1"/>
</dbReference>
<dbReference type="InterPro" id="IPR000719">
    <property type="entry name" value="Prot_kinase_dom"/>
</dbReference>
<comment type="caution">
    <text evidence="10">The sequence shown here is derived from an EMBL/GenBank/DDBJ whole genome shotgun (WGS) entry which is preliminary data.</text>
</comment>
<keyword evidence="11" id="KW-1185">Reference proteome</keyword>
<dbReference type="PANTHER" id="PTHR43289">
    <property type="entry name" value="MITOGEN-ACTIVATED PROTEIN KINASE KINASE KINASE 20-RELATED"/>
    <property type="match status" value="1"/>
</dbReference>
<evidence type="ECO:0000256" key="2">
    <source>
        <dbReference type="ARBA" id="ARBA00022527"/>
    </source>
</evidence>
<dbReference type="InterPro" id="IPR017441">
    <property type="entry name" value="Protein_kinase_ATP_BS"/>
</dbReference>
<feature type="transmembrane region" description="Helical" evidence="8">
    <location>
        <begin position="331"/>
        <end position="350"/>
    </location>
</feature>
<evidence type="ECO:0000256" key="6">
    <source>
        <dbReference type="ARBA" id="ARBA00022840"/>
    </source>
</evidence>
<dbReference type="EMBL" id="AYXG01000228">
    <property type="protein sequence ID" value="EWC58790.1"/>
    <property type="molecule type" value="Genomic_DNA"/>
</dbReference>
<dbReference type="InterPro" id="IPR011009">
    <property type="entry name" value="Kinase-like_dom_sf"/>
</dbReference>
<keyword evidence="2 10" id="KW-0723">Serine/threonine-protein kinase</keyword>
<dbReference type="EC" id="2.7.11.1" evidence="1"/>
<accession>W7ID52</accession>
<dbReference type="SMART" id="SM00220">
    <property type="entry name" value="S_TKc"/>
    <property type="match status" value="1"/>
</dbReference>
<keyword evidence="8" id="KW-0812">Transmembrane</keyword>
<dbReference type="PROSITE" id="PS00108">
    <property type="entry name" value="PROTEIN_KINASE_ST"/>
    <property type="match status" value="1"/>
</dbReference>
<organism evidence="10 11">
    <name type="scientific">Actinokineospora spheciospongiae</name>
    <dbReference type="NCBI Taxonomy" id="909613"/>
    <lineage>
        <taxon>Bacteria</taxon>
        <taxon>Bacillati</taxon>
        <taxon>Actinomycetota</taxon>
        <taxon>Actinomycetes</taxon>
        <taxon>Pseudonocardiales</taxon>
        <taxon>Pseudonocardiaceae</taxon>
        <taxon>Actinokineospora</taxon>
    </lineage>
</organism>
<evidence type="ECO:0000256" key="8">
    <source>
        <dbReference type="SAM" id="Phobius"/>
    </source>
</evidence>
<evidence type="ECO:0000256" key="7">
    <source>
        <dbReference type="PROSITE-ProRule" id="PRU10141"/>
    </source>
</evidence>
<dbReference type="eggNOG" id="COG0515">
    <property type="taxonomic scope" value="Bacteria"/>
</dbReference>
<keyword evidence="6 7" id="KW-0067">ATP-binding</keyword>
<reference evidence="10 11" key="1">
    <citation type="journal article" date="2014" name="Genome Announc.">
        <title>Draft Genome Sequence of the Antitrypanosomally Active Sponge-Associated Bacterium Actinokineospora sp. Strain EG49.</title>
        <authorList>
            <person name="Harjes J."/>
            <person name="Ryu T."/>
            <person name="Abdelmohsen U.R."/>
            <person name="Moitinho-Silva L."/>
            <person name="Horn H."/>
            <person name="Ravasi T."/>
            <person name="Hentschel U."/>
        </authorList>
    </citation>
    <scope>NUCLEOTIDE SEQUENCE [LARGE SCALE GENOMIC DNA]</scope>
    <source>
        <strain evidence="10 11">EG49</strain>
    </source>
</reference>
<sequence>MTQEQGPTVAHGSRVVAGRYAILGELGRGGMGVVWLAEDRMIGRNVAIKELHLPEGVPHEERRVFEERVLREARTAGRLNDPAVVTVYDVVQEAGATYIVMELIQAPTLSDVVKERGPLPPEQVTVLAEQLLSALEAAHQAGVIHRDVKPSNIMLAKNNRVKLTDFGIAQSLDDPRLTSSGMLIGSPTYMAPERIRGEEAHASSDLWALGAVLFFAIEGYSPFERPTTAATMHAILAEVPYLTRAQGALASVITGLMVATPQARLNAAQVRGLLAHVRTGPPTGPHGMATPQHTGPVPTQNTVLHPPQPPHTATRAVQPAAGKRWSLKPGVVFTVMAVVAVLALVGGIFLNRAFTATGSDGAPPKVETYTYGPGGDLTEFNLSEGYCANNRLQAGAGFSNSGNDCKKTFLIEVFGTIDPLNSNYTLAYDAEDVEAVGKGYCGWLFNTERVIPDKRGNLKYSVVYPSRQTWDDKEDSSRHTIYCVLSGATGQQLTGSQVNDYK</sequence>
<dbReference type="GO" id="GO:0005524">
    <property type="term" value="F:ATP binding"/>
    <property type="evidence" value="ECO:0007669"/>
    <property type="project" value="UniProtKB-UniRule"/>
</dbReference>
<evidence type="ECO:0000313" key="11">
    <source>
        <dbReference type="Proteomes" id="UP000019277"/>
    </source>
</evidence>
<dbReference type="Pfam" id="PF00069">
    <property type="entry name" value="Pkinase"/>
    <property type="match status" value="1"/>
</dbReference>
<dbReference type="STRING" id="909613.UO65_5907"/>
<evidence type="ECO:0000313" key="10">
    <source>
        <dbReference type="EMBL" id="EWC58790.1"/>
    </source>
</evidence>
<evidence type="ECO:0000256" key="4">
    <source>
        <dbReference type="ARBA" id="ARBA00022741"/>
    </source>
</evidence>
<dbReference type="Gene3D" id="3.30.200.20">
    <property type="entry name" value="Phosphorylase Kinase, domain 1"/>
    <property type="match status" value="1"/>
</dbReference>
<evidence type="ECO:0000256" key="1">
    <source>
        <dbReference type="ARBA" id="ARBA00012513"/>
    </source>
</evidence>
<name>W7ID52_9PSEU</name>
<gene>
    <name evidence="10" type="ORF">UO65_5907</name>
</gene>
<evidence type="ECO:0000256" key="5">
    <source>
        <dbReference type="ARBA" id="ARBA00022777"/>
    </source>
</evidence>
<dbReference type="PROSITE" id="PS00107">
    <property type="entry name" value="PROTEIN_KINASE_ATP"/>
    <property type="match status" value="1"/>
</dbReference>
<keyword evidence="8" id="KW-1133">Transmembrane helix</keyword>
<dbReference type="Gene3D" id="1.10.510.10">
    <property type="entry name" value="Transferase(Phosphotransferase) domain 1"/>
    <property type="match status" value="1"/>
</dbReference>
<feature type="domain" description="Protein kinase" evidence="9">
    <location>
        <begin position="20"/>
        <end position="279"/>
    </location>
</feature>
<dbReference type="InterPro" id="IPR008271">
    <property type="entry name" value="Ser/Thr_kinase_AS"/>
</dbReference>
<dbReference type="PROSITE" id="PS50011">
    <property type="entry name" value="PROTEIN_KINASE_DOM"/>
    <property type="match status" value="1"/>
</dbReference>
<dbReference type="PATRIC" id="fig|909613.9.peg.5908"/>
<protein>
    <recommendedName>
        <fullName evidence="1">non-specific serine/threonine protein kinase</fullName>
        <ecNumber evidence="1">2.7.11.1</ecNumber>
    </recommendedName>
</protein>
<dbReference type="PANTHER" id="PTHR43289:SF6">
    <property type="entry name" value="SERINE_THREONINE-PROTEIN KINASE NEKL-3"/>
    <property type="match status" value="1"/>
</dbReference>
<evidence type="ECO:0000256" key="3">
    <source>
        <dbReference type="ARBA" id="ARBA00022679"/>
    </source>
</evidence>